<keyword evidence="1" id="KW-0812">Transmembrane</keyword>
<evidence type="ECO:0000313" key="2">
    <source>
        <dbReference type="EMBL" id="CAB4120927.1"/>
    </source>
</evidence>
<feature type="transmembrane region" description="Helical" evidence="1">
    <location>
        <begin position="6"/>
        <end position="31"/>
    </location>
</feature>
<accession>A0A6J5KJA1</accession>
<reference evidence="2" key="1">
    <citation type="submission" date="2020-04" db="EMBL/GenBank/DDBJ databases">
        <authorList>
            <person name="Chiriac C."/>
            <person name="Salcher M."/>
            <person name="Ghai R."/>
            <person name="Kavagutti S V."/>
        </authorList>
    </citation>
    <scope>NUCLEOTIDE SEQUENCE</scope>
</reference>
<keyword evidence="1" id="KW-0472">Membrane</keyword>
<organism evidence="2">
    <name type="scientific">uncultured Caudovirales phage</name>
    <dbReference type="NCBI Taxonomy" id="2100421"/>
    <lineage>
        <taxon>Viruses</taxon>
        <taxon>Duplodnaviria</taxon>
        <taxon>Heunggongvirae</taxon>
        <taxon>Uroviricota</taxon>
        <taxon>Caudoviricetes</taxon>
        <taxon>Peduoviridae</taxon>
        <taxon>Maltschvirus</taxon>
        <taxon>Maltschvirus maltsch</taxon>
    </lineage>
</organism>
<dbReference type="EMBL" id="LR796139">
    <property type="protein sequence ID" value="CAB4120927.1"/>
    <property type="molecule type" value="Genomic_DNA"/>
</dbReference>
<evidence type="ECO:0000256" key="1">
    <source>
        <dbReference type="SAM" id="Phobius"/>
    </source>
</evidence>
<name>A0A6J5KJA1_9CAUD</name>
<keyword evidence="1" id="KW-1133">Transmembrane helix</keyword>
<protein>
    <submittedName>
        <fullName evidence="2">Uncharacterized protein</fullName>
    </submittedName>
</protein>
<sequence length="38" mass="4493">MNIFDYIFITLGLMPLGVLLACFIFFGYILYKDRNNNE</sequence>
<gene>
    <name evidence="2" type="ORF">UFOVP1_38</name>
</gene>
<proteinExistence type="predicted"/>